<comment type="caution">
    <text evidence="7">The sequence shown here is derived from an EMBL/GenBank/DDBJ whole genome shotgun (WGS) entry which is preliminary data.</text>
</comment>
<evidence type="ECO:0000256" key="5">
    <source>
        <dbReference type="SAM" id="MobiDB-lite"/>
    </source>
</evidence>
<dbReference type="AlphaFoldDB" id="A0A543JMY4"/>
<evidence type="ECO:0000259" key="6">
    <source>
        <dbReference type="SMART" id="SM01006"/>
    </source>
</evidence>
<dbReference type="SMART" id="SM01006">
    <property type="entry name" value="AlcB"/>
    <property type="match status" value="1"/>
</dbReference>
<comment type="pathway">
    <text evidence="2">Siderophore biosynthesis; mycobactin biosynthesis.</text>
</comment>
<evidence type="ECO:0000313" key="8">
    <source>
        <dbReference type="Proteomes" id="UP000316628"/>
    </source>
</evidence>
<keyword evidence="7" id="KW-0808">Transferase</keyword>
<evidence type="ECO:0000256" key="4">
    <source>
        <dbReference type="ARBA" id="ARBA00031122"/>
    </source>
</evidence>
<proteinExistence type="predicted"/>
<dbReference type="SUPFAM" id="SSF55729">
    <property type="entry name" value="Acyl-CoA N-acyltransferases (Nat)"/>
    <property type="match status" value="1"/>
</dbReference>
<feature type="domain" description="Acyltransferase MbtK/IucB-like conserved" evidence="6">
    <location>
        <begin position="34"/>
        <end position="82"/>
    </location>
</feature>
<sequence>MRPVTHLDAYRPTDDLSGVPGPPLPVLGDGWHARAADPDTRDLDLVHRWMQAPHVVAFWHQAWPRERWEEELRRQVSGRHSLPVLVSRGDDDPVIYLEVYRAARDVVARVYPARPHDLGLHVAVGELGMTDQGLVRRLLPVLTEALFDGDPRCTRVLLEPDVRNRRAIASFTAGGFEPVGEVLLPDKVALLMVRTR</sequence>
<keyword evidence="8" id="KW-1185">Reference proteome</keyword>
<dbReference type="EMBL" id="VFPP01000001">
    <property type="protein sequence ID" value="TQM84145.1"/>
    <property type="molecule type" value="Genomic_DNA"/>
</dbReference>
<organism evidence="7 8">
    <name type="scientific">Saccharothrix saharensis</name>
    <dbReference type="NCBI Taxonomy" id="571190"/>
    <lineage>
        <taxon>Bacteria</taxon>
        <taxon>Bacillati</taxon>
        <taxon>Actinomycetota</taxon>
        <taxon>Actinomycetes</taxon>
        <taxon>Pseudonocardiales</taxon>
        <taxon>Pseudonocardiaceae</taxon>
        <taxon>Saccharothrix</taxon>
    </lineage>
</organism>
<reference evidence="7 8" key="1">
    <citation type="submission" date="2019-06" db="EMBL/GenBank/DDBJ databases">
        <title>Sequencing the genomes of 1000 actinobacteria strains.</title>
        <authorList>
            <person name="Klenk H.-P."/>
        </authorList>
    </citation>
    <scope>NUCLEOTIDE SEQUENCE [LARGE SCALE GENOMIC DNA]</scope>
    <source>
        <strain evidence="7 8">DSM 45456</strain>
    </source>
</reference>
<feature type="region of interest" description="Disordered" evidence="5">
    <location>
        <begin position="1"/>
        <end position="23"/>
    </location>
</feature>
<evidence type="ECO:0000313" key="7">
    <source>
        <dbReference type="EMBL" id="TQM84145.1"/>
    </source>
</evidence>
<evidence type="ECO:0000256" key="1">
    <source>
        <dbReference type="ARBA" id="ARBA00003818"/>
    </source>
</evidence>
<gene>
    <name evidence="7" type="ORF">FHX81_6585</name>
</gene>
<protein>
    <recommendedName>
        <fullName evidence="3">Lysine N-acyltransferase MbtK</fullName>
    </recommendedName>
    <alternativeName>
        <fullName evidence="4">Mycobactin synthase protein K</fullName>
    </alternativeName>
</protein>
<dbReference type="PANTHER" id="PTHR31438">
    <property type="entry name" value="LYSINE N-ACYLTRANSFERASE C17G9.06C-RELATED"/>
    <property type="match status" value="1"/>
</dbReference>
<dbReference type="InterPro" id="IPR019432">
    <property type="entry name" value="Acyltransferase_MbtK/IucB-like"/>
</dbReference>
<dbReference type="GO" id="GO:0016410">
    <property type="term" value="F:N-acyltransferase activity"/>
    <property type="evidence" value="ECO:0007669"/>
    <property type="project" value="TreeGrafter"/>
</dbReference>
<dbReference type="UniPathway" id="UPA00011"/>
<dbReference type="InterPro" id="IPR016181">
    <property type="entry name" value="Acyl_CoA_acyltransferase"/>
</dbReference>
<comment type="function">
    <text evidence="1">Acyltransferase required for the direct transfer of medium- to long-chain fatty acyl moieties from a carrier protein (MbtL) on to the epsilon-amino group of lysine residue in the mycobactin core.</text>
</comment>
<name>A0A543JMY4_9PSEU</name>
<accession>A0A543JMY4</accession>
<dbReference type="PANTHER" id="PTHR31438:SF1">
    <property type="entry name" value="LYSINE N-ACYLTRANSFERASE C17G9.06C-RELATED"/>
    <property type="match status" value="1"/>
</dbReference>
<dbReference type="GO" id="GO:0019290">
    <property type="term" value="P:siderophore biosynthetic process"/>
    <property type="evidence" value="ECO:0007669"/>
    <property type="project" value="InterPro"/>
</dbReference>
<dbReference type="Gene3D" id="3.40.630.30">
    <property type="match status" value="1"/>
</dbReference>
<evidence type="ECO:0000256" key="3">
    <source>
        <dbReference type="ARBA" id="ARBA00020586"/>
    </source>
</evidence>
<dbReference type="Proteomes" id="UP000316628">
    <property type="component" value="Unassembled WGS sequence"/>
</dbReference>
<dbReference type="Pfam" id="PF13523">
    <property type="entry name" value="Acetyltransf_8"/>
    <property type="match status" value="1"/>
</dbReference>
<evidence type="ECO:0000256" key="2">
    <source>
        <dbReference type="ARBA" id="ARBA00005102"/>
    </source>
</evidence>